<proteinExistence type="predicted"/>
<evidence type="ECO:0000313" key="2">
    <source>
        <dbReference type="EMBL" id="SDL89294.1"/>
    </source>
</evidence>
<evidence type="ECO:0000313" key="3">
    <source>
        <dbReference type="EMBL" id="VFB02560.1"/>
    </source>
</evidence>
<keyword evidence="1" id="KW-0812">Transmembrane</keyword>
<dbReference type="EMBL" id="LR215974">
    <property type="protein sequence ID" value="VFB02560.1"/>
    <property type="molecule type" value="Genomic_DNA"/>
</dbReference>
<organism evidence="3 5">
    <name type="scientific">Chryseobacterium taihuense</name>
    <dbReference type="NCBI Taxonomy" id="1141221"/>
    <lineage>
        <taxon>Bacteria</taxon>
        <taxon>Pseudomonadati</taxon>
        <taxon>Bacteroidota</taxon>
        <taxon>Flavobacteriia</taxon>
        <taxon>Flavobacteriales</taxon>
        <taxon>Weeksellaceae</taxon>
        <taxon>Chryseobacterium group</taxon>
        <taxon>Chryseobacterium</taxon>
    </lineage>
</organism>
<dbReference type="RefSeq" id="WP_089743800.1">
    <property type="nucleotide sequence ID" value="NZ_FNHD01000008.1"/>
</dbReference>
<accession>A0A1G9NSE3</accession>
<name>A0A1G9NSE3_9FLAO</name>
<dbReference type="KEGG" id="ctai:NCTC12078_00537"/>
<feature type="transmembrane region" description="Helical" evidence="1">
    <location>
        <begin position="118"/>
        <end position="136"/>
    </location>
</feature>
<evidence type="ECO:0000256" key="1">
    <source>
        <dbReference type="SAM" id="Phobius"/>
    </source>
</evidence>
<protein>
    <submittedName>
        <fullName evidence="3">Uncharacterized protein</fullName>
    </submittedName>
</protein>
<feature type="transmembrane region" description="Helical" evidence="1">
    <location>
        <begin position="94"/>
        <end position="112"/>
    </location>
</feature>
<keyword evidence="1" id="KW-0472">Membrane</keyword>
<feature type="transmembrane region" description="Helical" evidence="1">
    <location>
        <begin position="12"/>
        <end position="32"/>
    </location>
</feature>
<reference evidence="2 4" key="1">
    <citation type="submission" date="2016-10" db="EMBL/GenBank/DDBJ databases">
        <authorList>
            <person name="Varghese N."/>
            <person name="Submissions S."/>
        </authorList>
    </citation>
    <scope>NUCLEOTIDE SEQUENCE [LARGE SCALE GENOMIC DNA]</scope>
    <source>
        <strain evidence="2 4">CGMCC 1.10941</strain>
    </source>
</reference>
<dbReference type="EMBL" id="FNHD01000008">
    <property type="protein sequence ID" value="SDL89294.1"/>
    <property type="molecule type" value="Genomic_DNA"/>
</dbReference>
<gene>
    <name evidence="3" type="ORF">NCTC12078_00537</name>
    <name evidence="2" type="ORF">SAMN05216273_10857</name>
</gene>
<keyword evidence="1" id="KW-1133">Transmembrane helix</keyword>
<evidence type="ECO:0000313" key="5">
    <source>
        <dbReference type="Proteomes" id="UP000290013"/>
    </source>
</evidence>
<dbReference type="STRING" id="1141221.SAMN05216273_10857"/>
<reference evidence="3 5" key="2">
    <citation type="submission" date="2019-02" db="EMBL/GenBank/DDBJ databases">
        <authorList>
            <consortium name="Pathogen Informatics"/>
        </authorList>
    </citation>
    <scope>NUCLEOTIDE SEQUENCE [LARGE SCALE GENOMIC DNA]</scope>
    <source>
        <strain evidence="3 5">3012STDY6944375</strain>
    </source>
</reference>
<sequence length="143" mass="17521">MKNFTLNFFKLIGIMFISISLKNVLQIFLGTLTNYSEVTKPYRLININNRITFDTKISHLKLIFLYDFILFATIAYFWLFLTLYLLIKKFGNKLWMHFSYTILIYIFTITYFDPFHYNIIFIFITVILGYANWWMFKKWIMFE</sequence>
<feature type="transmembrane region" description="Helical" evidence="1">
    <location>
        <begin position="63"/>
        <end position="87"/>
    </location>
</feature>
<accession>A0A4U8WBH1</accession>
<evidence type="ECO:0000313" key="4">
    <source>
        <dbReference type="Proteomes" id="UP000199242"/>
    </source>
</evidence>
<dbReference type="AlphaFoldDB" id="A0A1G9NSE3"/>
<dbReference type="Proteomes" id="UP000199242">
    <property type="component" value="Unassembled WGS sequence"/>
</dbReference>
<keyword evidence="4" id="KW-1185">Reference proteome</keyword>
<dbReference type="Proteomes" id="UP000290013">
    <property type="component" value="Chromosome"/>
</dbReference>